<evidence type="ECO:0000313" key="5">
    <source>
        <dbReference type="Proteomes" id="UP000633448"/>
    </source>
</evidence>
<reference evidence="4" key="1">
    <citation type="submission" date="2019-10" db="EMBL/GenBank/DDBJ databases">
        <title>Bird 10,000 Genomes (B10K) Project - Family phase.</title>
        <authorList>
            <person name="Zhang G."/>
        </authorList>
    </citation>
    <scope>NUCLEOTIDE SEQUENCE</scope>
    <source>
        <strain evidence="4">B10K-DU-002-53</strain>
        <tissue evidence="4">Muscle</tissue>
    </source>
</reference>
<protein>
    <submittedName>
        <fullName evidence="4">CP250 protein</fullName>
    </submittedName>
</protein>
<dbReference type="OrthoDB" id="3549872at2759"/>
<dbReference type="EMBL" id="WEKX01013553">
    <property type="protein sequence ID" value="NWI90587.1"/>
    <property type="molecule type" value="Genomic_DNA"/>
</dbReference>
<feature type="non-terminal residue" evidence="4">
    <location>
        <position position="1"/>
    </location>
</feature>
<gene>
    <name evidence="4" type="primary">Cep250</name>
    <name evidence="4" type="ORF">PITSOR_R10760</name>
</gene>
<feature type="coiled-coil region" evidence="1">
    <location>
        <begin position="176"/>
        <end position="210"/>
    </location>
</feature>
<organism evidence="4 5">
    <name type="scientific">Pitta sordida</name>
    <name type="common">Hooded pitta</name>
    <dbReference type="NCBI Taxonomy" id="9163"/>
    <lineage>
        <taxon>Eukaryota</taxon>
        <taxon>Metazoa</taxon>
        <taxon>Chordata</taxon>
        <taxon>Craniata</taxon>
        <taxon>Vertebrata</taxon>
        <taxon>Euteleostomi</taxon>
        <taxon>Archelosauria</taxon>
        <taxon>Archosauria</taxon>
        <taxon>Dinosauria</taxon>
        <taxon>Saurischia</taxon>
        <taxon>Theropoda</taxon>
        <taxon>Coelurosauria</taxon>
        <taxon>Aves</taxon>
        <taxon>Neognathae</taxon>
        <taxon>Neoaves</taxon>
        <taxon>Telluraves</taxon>
        <taxon>Australaves</taxon>
        <taxon>Passeriformes</taxon>
        <taxon>Pittidae</taxon>
        <taxon>Pitta</taxon>
    </lineage>
</organism>
<dbReference type="AlphaFoldDB" id="A0A851FFF7"/>
<dbReference type="InterPro" id="IPR057658">
    <property type="entry name" value="CEP250_CC"/>
</dbReference>
<feature type="coiled-coil region" evidence="1">
    <location>
        <begin position="341"/>
        <end position="406"/>
    </location>
</feature>
<proteinExistence type="predicted"/>
<evidence type="ECO:0000256" key="2">
    <source>
        <dbReference type="SAM" id="MobiDB-lite"/>
    </source>
</evidence>
<sequence>LKMRNEEVENQGKKMEMLQEEVAEGKALQENLTLTTAMLTEREREMKVYQEQIRVLEKQKEVNKTSLNQVIKEMREKEQKIESQQELIQELEKQQEKQRIAFSHMSTELEEREQKMRSQEEQIRELEKQQQMERAAVSKVSQELQDRHQEIKLQEEKIMVLEQHGASQVRNLLLDLDHMKGNLKEKNLELLSLTEQVQELEREREQGKSLHTSLEHLRVALKDRENECDTQRGELRLLQQHKEEQERHLKELLDKVENMTLSLSRKDQELESQQKQIQQVKEVMEMQLRTVRDQLEQTVATLEEKDRLIDMQKQQTRSSEGEREEQMKVLHRELEYTRAVLKEKDVLIESQKEIIENFQNQKQDSEEQKEILQHLQAELEEKEQEIVCLRKQCKACKEKEEKHEAEQTDSQAATLTLKGREEKIWVLEEAIPKLQQQKEETAVQPNGIVQQLEYAESSSEARDQERAPLQEHVQDLEEQKEVEGRQDLAKMSQKVQENHLEFHRQTEQMNMFQLHEESMRVALASCQKQVTLLEEVVRKKNEENETLLQKLHHQEEELKTWKNLQLRPSEENDGVRHEGEHKKLLEEAFPERAESKSQSEHKELEKEIRALQEVLQHVHQTLVKKDEEVKYQTDKVKNLEKTLTGQKELTQQWQAERKANGEELERVAAVLKQRESTELKWRERAQVLKVALTKSEMAKATLQKELDILQNMVAERDTDRFHQQ</sequence>
<name>A0A851FFF7_PITSO</name>
<accession>A0A851FFF7</accession>
<feature type="coiled-coil region" evidence="1">
    <location>
        <begin position="1"/>
        <end position="143"/>
    </location>
</feature>
<dbReference type="Proteomes" id="UP000633448">
    <property type="component" value="Unassembled WGS sequence"/>
</dbReference>
<feature type="coiled-coil region" evidence="1">
    <location>
        <begin position="235"/>
        <end position="305"/>
    </location>
</feature>
<comment type="caution">
    <text evidence="4">The sequence shown here is derived from an EMBL/GenBank/DDBJ whole genome shotgun (WGS) entry which is preliminary data.</text>
</comment>
<feature type="non-terminal residue" evidence="4">
    <location>
        <position position="724"/>
    </location>
</feature>
<evidence type="ECO:0000259" key="3">
    <source>
        <dbReference type="Pfam" id="PF25774"/>
    </source>
</evidence>
<feature type="region of interest" description="Disordered" evidence="2">
    <location>
        <begin position="569"/>
        <end position="602"/>
    </location>
</feature>
<evidence type="ECO:0000256" key="1">
    <source>
        <dbReference type="SAM" id="Coils"/>
    </source>
</evidence>
<feature type="domain" description="CEP250 coiled coil" evidence="3">
    <location>
        <begin position="648"/>
        <end position="724"/>
    </location>
</feature>
<keyword evidence="5" id="KW-1185">Reference proteome</keyword>
<keyword evidence="1" id="KW-0175">Coiled coil</keyword>
<dbReference type="Pfam" id="PF25774">
    <property type="entry name" value="CC_CEP250"/>
    <property type="match status" value="1"/>
</dbReference>
<evidence type="ECO:0000313" key="4">
    <source>
        <dbReference type="EMBL" id="NWI90587.1"/>
    </source>
</evidence>
<feature type="coiled-coil region" evidence="1">
    <location>
        <begin position="523"/>
        <end position="564"/>
    </location>
</feature>